<evidence type="ECO:0000256" key="2">
    <source>
        <dbReference type="ARBA" id="ARBA00022692"/>
    </source>
</evidence>
<dbReference type="AlphaFoldDB" id="A0AAU9WYP5"/>
<organism evidence="6 7">
    <name type="scientific">Pocillopora meandrina</name>
    <dbReference type="NCBI Taxonomy" id="46732"/>
    <lineage>
        <taxon>Eukaryota</taxon>
        <taxon>Metazoa</taxon>
        <taxon>Cnidaria</taxon>
        <taxon>Anthozoa</taxon>
        <taxon>Hexacorallia</taxon>
        <taxon>Scleractinia</taxon>
        <taxon>Astrocoeniina</taxon>
        <taxon>Pocilloporidae</taxon>
        <taxon>Pocillopora</taxon>
    </lineage>
</organism>
<dbReference type="PRINTS" id="PR00259">
    <property type="entry name" value="TMFOUR"/>
</dbReference>
<dbReference type="Proteomes" id="UP001159428">
    <property type="component" value="Unassembled WGS sequence"/>
</dbReference>
<evidence type="ECO:0000313" key="6">
    <source>
        <dbReference type="EMBL" id="CAH3130494.1"/>
    </source>
</evidence>
<proteinExistence type="predicted"/>
<evidence type="ECO:0000256" key="1">
    <source>
        <dbReference type="ARBA" id="ARBA00004141"/>
    </source>
</evidence>
<evidence type="ECO:0008006" key="8">
    <source>
        <dbReference type="Google" id="ProtNLM"/>
    </source>
</evidence>
<dbReference type="PANTHER" id="PTHR19282">
    <property type="entry name" value="TETRASPANIN"/>
    <property type="match status" value="1"/>
</dbReference>
<gene>
    <name evidence="6" type="ORF">PMEA_00014166</name>
</gene>
<sequence>MMGFRCYRLGLIFFNIIYLIIGFVLILCPAYSKVTDLFTSWPIVGGTIACGVFIMLVAALGIYGAVKHHQIILFFFMAIMVILFIILLSVSLAALSISSTQRDNLMWKAWKSVSNKTKEEVQKAGHCCGFNATYKNKTTDHPSCSGLDCCGGEKAYTCRKCRTCYGYLRDNGLDKLKNAVGGIGLFFSFTMFLGIYLAFRYRHLKDPRANPSAFL</sequence>
<dbReference type="Pfam" id="PF00335">
    <property type="entry name" value="Tetraspanin"/>
    <property type="match status" value="1"/>
</dbReference>
<feature type="transmembrane region" description="Helical" evidence="5">
    <location>
        <begin position="44"/>
        <end position="66"/>
    </location>
</feature>
<reference evidence="6 7" key="1">
    <citation type="submission" date="2022-05" db="EMBL/GenBank/DDBJ databases">
        <authorList>
            <consortium name="Genoscope - CEA"/>
            <person name="William W."/>
        </authorList>
    </citation>
    <scope>NUCLEOTIDE SEQUENCE [LARGE SCALE GENOMIC DNA]</scope>
</reference>
<name>A0AAU9WYP5_9CNID</name>
<evidence type="ECO:0000256" key="4">
    <source>
        <dbReference type="ARBA" id="ARBA00023136"/>
    </source>
</evidence>
<evidence type="ECO:0000256" key="3">
    <source>
        <dbReference type="ARBA" id="ARBA00022989"/>
    </source>
</evidence>
<protein>
    <recommendedName>
        <fullName evidence="8">Tetraspanin</fullName>
    </recommendedName>
</protein>
<comment type="subcellular location">
    <subcellularLocation>
        <location evidence="1">Membrane</location>
        <topology evidence="1">Multi-pass membrane protein</topology>
    </subcellularLocation>
</comment>
<dbReference type="GO" id="GO:0016020">
    <property type="term" value="C:membrane"/>
    <property type="evidence" value="ECO:0007669"/>
    <property type="project" value="UniProtKB-SubCell"/>
</dbReference>
<evidence type="ECO:0000256" key="5">
    <source>
        <dbReference type="SAM" id="Phobius"/>
    </source>
</evidence>
<keyword evidence="3 5" id="KW-1133">Transmembrane helix</keyword>
<comment type="caution">
    <text evidence="6">The sequence shown here is derived from an EMBL/GenBank/DDBJ whole genome shotgun (WGS) entry which is preliminary data.</text>
</comment>
<keyword evidence="7" id="KW-1185">Reference proteome</keyword>
<keyword evidence="2 5" id="KW-0812">Transmembrane</keyword>
<dbReference type="EMBL" id="CALNXJ010000025">
    <property type="protein sequence ID" value="CAH3130494.1"/>
    <property type="molecule type" value="Genomic_DNA"/>
</dbReference>
<evidence type="ECO:0000313" key="7">
    <source>
        <dbReference type="Proteomes" id="UP001159428"/>
    </source>
</evidence>
<feature type="transmembrane region" description="Helical" evidence="5">
    <location>
        <begin position="12"/>
        <end position="32"/>
    </location>
</feature>
<feature type="transmembrane region" description="Helical" evidence="5">
    <location>
        <begin position="73"/>
        <end position="97"/>
    </location>
</feature>
<keyword evidence="4 5" id="KW-0472">Membrane</keyword>
<dbReference type="PANTHER" id="PTHR19282:SF452">
    <property type="entry name" value="LD03691P"/>
    <property type="match status" value="1"/>
</dbReference>
<feature type="transmembrane region" description="Helical" evidence="5">
    <location>
        <begin position="179"/>
        <end position="199"/>
    </location>
</feature>
<accession>A0AAU9WYP5</accession>
<dbReference type="InterPro" id="IPR018499">
    <property type="entry name" value="Tetraspanin/Peripherin"/>
</dbReference>